<organism evidence="2 3">
    <name type="scientific">Apiosordaria backusii</name>
    <dbReference type="NCBI Taxonomy" id="314023"/>
    <lineage>
        <taxon>Eukaryota</taxon>
        <taxon>Fungi</taxon>
        <taxon>Dikarya</taxon>
        <taxon>Ascomycota</taxon>
        <taxon>Pezizomycotina</taxon>
        <taxon>Sordariomycetes</taxon>
        <taxon>Sordariomycetidae</taxon>
        <taxon>Sordariales</taxon>
        <taxon>Lasiosphaeriaceae</taxon>
        <taxon>Apiosordaria</taxon>
    </lineage>
</organism>
<feature type="compositionally biased region" description="Polar residues" evidence="1">
    <location>
        <begin position="22"/>
        <end position="68"/>
    </location>
</feature>
<dbReference type="AlphaFoldDB" id="A0AA40ESD7"/>
<reference evidence="2" key="1">
    <citation type="submission" date="2023-06" db="EMBL/GenBank/DDBJ databases">
        <title>Genome-scale phylogeny and comparative genomics of the fungal order Sordariales.</title>
        <authorList>
            <consortium name="Lawrence Berkeley National Laboratory"/>
            <person name="Hensen N."/>
            <person name="Bonometti L."/>
            <person name="Westerberg I."/>
            <person name="Brannstrom I.O."/>
            <person name="Guillou S."/>
            <person name="Cros-Aarteil S."/>
            <person name="Calhoun S."/>
            <person name="Haridas S."/>
            <person name="Kuo A."/>
            <person name="Mondo S."/>
            <person name="Pangilinan J."/>
            <person name="Riley R."/>
            <person name="Labutti K."/>
            <person name="Andreopoulos B."/>
            <person name="Lipzen A."/>
            <person name="Chen C."/>
            <person name="Yanf M."/>
            <person name="Daum C."/>
            <person name="Ng V."/>
            <person name="Clum A."/>
            <person name="Steindorff A."/>
            <person name="Ohm R."/>
            <person name="Martin F."/>
            <person name="Silar P."/>
            <person name="Natvig D."/>
            <person name="Lalanne C."/>
            <person name="Gautier V."/>
            <person name="Ament-Velasquez S.L."/>
            <person name="Kruys A."/>
            <person name="Hutchinson M.I."/>
            <person name="Powell A.J."/>
            <person name="Barry K."/>
            <person name="Miller A.N."/>
            <person name="Grigoriev I.V."/>
            <person name="Debuchy R."/>
            <person name="Gladieux P."/>
            <person name="Thoren M.H."/>
            <person name="Johannesson H."/>
        </authorList>
    </citation>
    <scope>NUCLEOTIDE SEQUENCE</scope>
    <source>
        <strain evidence="2">CBS 540.89</strain>
    </source>
</reference>
<feature type="region of interest" description="Disordered" evidence="1">
    <location>
        <begin position="105"/>
        <end position="126"/>
    </location>
</feature>
<protein>
    <submittedName>
        <fullName evidence="2">Uncharacterized protein</fullName>
    </submittedName>
</protein>
<sequence>MNPSYTNPTISSSNKEKGKQPASATNYPTHNNSHSTSFFNPNTSHQDGVGPTFSTPTNKMNPSYTSPTISSSKKEKGKKIKFDPENVSTTTKIGLWLMGTSVKKMDKVQEKQREKEERERWEKEGR</sequence>
<evidence type="ECO:0000256" key="1">
    <source>
        <dbReference type="SAM" id="MobiDB-lite"/>
    </source>
</evidence>
<keyword evidence="3" id="KW-1185">Reference proteome</keyword>
<name>A0AA40ESD7_9PEZI</name>
<gene>
    <name evidence="2" type="ORF">B0T21DRAFT_344805</name>
</gene>
<feature type="compositionally biased region" description="Polar residues" evidence="1">
    <location>
        <begin position="1"/>
        <end position="13"/>
    </location>
</feature>
<evidence type="ECO:0000313" key="2">
    <source>
        <dbReference type="EMBL" id="KAK0744625.1"/>
    </source>
</evidence>
<dbReference type="Proteomes" id="UP001172159">
    <property type="component" value="Unassembled WGS sequence"/>
</dbReference>
<feature type="region of interest" description="Disordered" evidence="1">
    <location>
        <begin position="1"/>
        <end position="83"/>
    </location>
</feature>
<dbReference type="EMBL" id="JAUKTV010000002">
    <property type="protein sequence ID" value="KAK0744625.1"/>
    <property type="molecule type" value="Genomic_DNA"/>
</dbReference>
<evidence type="ECO:0000313" key="3">
    <source>
        <dbReference type="Proteomes" id="UP001172159"/>
    </source>
</evidence>
<proteinExistence type="predicted"/>
<comment type="caution">
    <text evidence="2">The sequence shown here is derived from an EMBL/GenBank/DDBJ whole genome shotgun (WGS) entry which is preliminary data.</text>
</comment>
<accession>A0AA40ESD7</accession>